<dbReference type="PANTHER" id="PTHR46797">
    <property type="entry name" value="HTH-TYPE TRANSCRIPTIONAL REGULATOR"/>
    <property type="match status" value="1"/>
</dbReference>
<keyword evidence="1" id="KW-0238">DNA-binding</keyword>
<dbReference type="SUPFAM" id="SSF47413">
    <property type="entry name" value="lambda repressor-like DNA-binding domains"/>
    <property type="match status" value="1"/>
</dbReference>
<dbReference type="EMBL" id="CP000249">
    <property type="protein sequence ID" value="ABD09688.1"/>
    <property type="molecule type" value="Genomic_DNA"/>
</dbReference>
<proteinExistence type="predicted"/>
<sequence>MIYRRAVPYARSTGSQPPVDLARQHDGSRGPCVVSLARLRKSSWGLADFGPQKVNPGPTNLRDVLSSRWEFLRASATLRIGGDGMPDIMPGDRIAQIRRRRSLSQEELAARSGVSVAVIRKLEQNRRAGARIETLHALARGLNVKTSELFDNGESVARVTRKVCLCR</sequence>
<keyword evidence="5" id="KW-1185">Reference proteome</keyword>
<dbReference type="AlphaFoldDB" id="Q2JGA4"/>
<evidence type="ECO:0000313" key="4">
    <source>
        <dbReference type="EMBL" id="ABD09688.1"/>
    </source>
</evidence>
<accession>Q2JGA4</accession>
<dbReference type="Proteomes" id="UP000001937">
    <property type="component" value="Chromosome"/>
</dbReference>
<protein>
    <submittedName>
        <fullName evidence="4">Transcriptional regulator, XRE family</fullName>
    </submittedName>
</protein>
<reference evidence="4 5" key="1">
    <citation type="journal article" date="2007" name="Genome Res.">
        <title>Genome characteristics of facultatively symbiotic Frankia sp. strains reflect host range and host plant biogeography.</title>
        <authorList>
            <person name="Normand P."/>
            <person name="Lapierre P."/>
            <person name="Tisa L.S."/>
            <person name="Gogarten J.P."/>
            <person name="Alloisio N."/>
            <person name="Bagnarol E."/>
            <person name="Bassi C.A."/>
            <person name="Berry A.M."/>
            <person name="Bickhart D.M."/>
            <person name="Choisne N."/>
            <person name="Couloux A."/>
            <person name="Cournoyer B."/>
            <person name="Cruveiller S."/>
            <person name="Daubin V."/>
            <person name="Demange N."/>
            <person name="Francino M.P."/>
            <person name="Goltsman E."/>
            <person name="Huang Y."/>
            <person name="Kopp O.R."/>
            <person name="Labarre L."/>
            <person name="Lapidus A."/>
            <person name="Lavire C."/>
            <person name="Marechal J."/>
            <person name="Martinez M."/>
            <person name="Mastronunzio J.E."/>
            <person name="Mullin B.C."/>
            <person name="Niemann J."/>
            <person name="Pujic P."/>
            <person name="Rawnsley T."/>
            <person name="Rouy Z."/>
            <person name="Schenowitz C."/>
            <person name="Sellstedt A."/>
            <person name="Tavares F."/>
            <person name="Tomkins J.P."/>
            <person name="Vallenet D."/>
            <person name="Valverde C."/>
            <person name="Wall L.G."/>
            <person name="Wang Y."/>
            <person name="Medigue C."/>
            <person name="Benson D.R."/>
        </authorList>
    </citation>
    <scope>NUCLEOTIDE SEQUENCE [LARGE SCALE GENOMIC DNA]</scope>
    <source>
        <strain evidence="5">DSM 45818 / CECT 9043 / CcI3</strain>
    </source>
</reference>
<organism evidence="4 5">
    <name type="scientific">Frankia casuarinae (strain DSM 45818 / CECT 9043 / HFP020203 / CcI3)</name>
    <dbReference type="NCBI Taxonomy" id="106370"/>
    <lineage>
        <taxon>Bacteria</taxon>
        <taxon>Bacillati</taxon>
        <taxon>Actinomycetota</taxon>
        <taxon>Actinomycetes</taxon>
        <taxon>Frankiales</taxon>
        <taxon>Frankiaceae</taxon>
        <taxon>Frankia</taxon>
    </lineage>
</organism>
<dbReference type="GO" id="GO:0003700">
    <property type="term" value="F:DNA-binding transcription factor activity"/>
    <property type="evidence" value="ECO:0007669"/>
    <property type="project" value="TreeGrafter"/>
</dbReference>
<dbReference type="Pfam" id="PF01381">
    <property type="entry name" value="HTH_3"/>
    <property type="match status" value="1"/>
</dbReference>
<dbReference type="GO" id="GO:0003677">
    <property type="term" value="F:DNA binding"/>
    <property type="evidence" value="ECO:0007669"/>
    <property type="project" value="UniProtKB-KW"/>
</dbReference>
<dbReference type="CDD" id="cd00093">
    <property type="entry name" value="HTH_XRE"/>
    <property type="match status" value="1"/>
</dbReference>
<evidence type="ECO:0000256" key="1">
    <source>
        <dbReference type="ARBA" id="ARBA00023125"/>
    </source>
</evidence>
<gene>
    <name evidence="4" type="ordered locus">Francci3_0301</name>
</gene>
<dbReference type="HOGENOM" id="CLU_1592133_0_0_11"/>
<evidence type="ECO:0000256" key="2">
    <source>
        <dbReference type="SAM" id="MobiDB-lite"/>
    </source>
</evidence>
<evidence type="ECO:0000313" key="5">
    <source>
        <dbReference type="Proteomes" id="UP000001937"/>
    </source>
</evidence>
<dbReference type="InterPro" id="IPR050807">
    <property type="entry name" value="TransReg_Diox_bact_type"/>
</dbReference>
<dbReference type="eggNOG" id="COG1396">
    <property type="taxonomic scope" value="Bacteria"/>
</dbReference>
<dbReference type="PROSITE" id="PS50943">
    <property type="entry name" value="HTH_CROC1"/>
    <property type="match status" value="1"/>
</dbReference>
<dbReference type="SMART" id="SM00530">
    <property type="entry name" value="HTH_XRE"/>
    <property type="match status" value="1"/>
</dbReference>
<name>Q2JGA4_FRACC</name>
<dbReference type="PANTHER" id="PTHR46797:SF1">
    <property type="entry name" value="METHYLPHOSPHONATE SYNTHASE"/>
    <property type="match status" value="1"/>
</dbReference>
<feature type="domain" description="HTH cro/C1-type" evidence="3">
    <location>
        <begin position="94"/>
        <end position="149"/>
    </location>
</feature>
<dbReference type="KEGG" id="fra:Francci3_0301"/>
<evidence type="ECO:0000259" key="3">
    <source>
        <dbReference type="PROSITE" id="PS50943"/>
    </source>
</evidence>
<dbReference type="GO" id="GO:0005829">
    <property type="term" value="C:cytosol"/>
    <property type="evidence" value="ECO:0007669"/>
    <property type="project" value="TreeGrafter"/>
</dbReference>
<dbReference type="Gene3D" id="1.10.260.40">
    <property type="entry name" value="lambda repressor-like DNA-binding domains"/>
    <property type="match status" value="1"/>
</dbReference>
<dbReference type="InterPro" id="IPR010982">
    <property type="entry name" value="Lambda_DNA-bd_dom_sf"/>
</dbReference>
<dbReference type="InterPro" id="IPR001387">
    <property type="entry name" value="Cro/C1-type_HTH"/>
</dbReference>
<feature type="region of interest" description="Disordered" evidence="2">
    <location>
        <begin position="1"/>
        <end position="28"/>
    </location>
</feature>
<dbReference type="STRING" id="106370.Francci3_0301"/>